<dbReference type="Gene3D" id="3.90.79.10">
    <property type="entry name" value="Nucleoside Triphosphate Pyrophosphohydrolase"/>
    <property type="match status" value="1"/>
</dbReference>
<dbReference type="PROSITE" id="PS51462">
    <property type="entry name" value="NUDIX"/>
    <property type="match status" value="1"/>
</dbReference>
<dbReference type="PANTHER" id="PTHR21340">
    <property type="entry name" value="DIADENOSINE 5,5-P1,P4-TETRAPHOSPHATE PYROPHOSPHOHYDROLASE MUTT"/>
    <property type="match status" value="1"/>
</dbReference>
<reference evidence="3 4" key="1">
    <citation type="submission" date="2022-11" db="EMBL/GenBank/DDBJ databases">
        <title>Mycobacterium sp. nov.</title>
        <authorList>
            <person name="Papic B."/>
            <person name="Spicic S."/>
            <person name="Duvnjak S."/>
        </authorList>
    </citation>
    <scope>NUCLEOTIDE SEQUENCE [LARGE SCALE GENOMIC DNA]</scope>
    <source>
        <strain evidence="3 4">CVI_P4</strain>
    </source>
</reference>
<gene>
    <name evidence="3" type="ORF">ORI27_05410</name>
</gene>
<dbReference type="RefSeq" id="WP_265995527.1">
    <property type="nucleotide sequence ID" value="NZ_JAPJDN010000003.1"/>
</dbReference>
<sequence>MPKFSAGVLLYRTVEGTVEVLIGHPGGPFWARKDDGAWSIPKGEYESGEDPWAAAQREFAEELGCGVPDGPRIAFEPVKQSSAKVLTVFAVGADLDVTDAHSNTFTLEWPKGSGRLQEFPEVDRVAWFPVAQARRKLLKGQVTLLDLLMTHLPGLGEGDAGQPG</sequence>
<comment type="caution">
    <text evidence="3">The sequence shown here is derived from an EMBL/GenBank/DDBJ whole genome shotgun (WGS) entry which is preliminary data.</text>
</comment>
<dbReference type="InterPro" id="IPR020084">
    <property type="entry name" value="NUDIX_hydrolase_CS"/>
</dbReference>
<evidence type="ECO:0000313" key="4">
    <source>
        <dbReference type="Proteomes" id="UP001300745"/>
    </source>
</evidence>
<dbReference type="EMBL" id="JAPJDO010000003">
    <property type="protein sequence ID" value="MCX2936125.1"/>
    <property type="molecule type" value="Genomic_DNA"/>
</dbReference>
<dbReference type="PROSITE" id="PS00893">
    <property type="entry name" value="NUDIX_BOX"/>
    <property type="match status" value="1"/>
</dbReference>
<organism evidence="3 4">
    <name type="scientific">Mycobacterium pinniadriaticum</name>
    <dbReference type="NCBI Taxonomy" id="2994102"/>
    <lineage>
        <taxon>Bacteria</taxon>
        <taxon>Bacillati</taxon>
        <taxon>Actinomycetota</taxon>
        <taxon>Actinomycetes</taxon>
        <taxon>Mycobacteriales</taxon>
        <taxon>Mycobacteriaceae</taxon>
        <taxon>Mycobacterium</taxon>
    </lineage>
</organism>
<keyword evidence="1" id="KW-0378">Hydrolase</keyword>
<dbReference type="InterPro" id="IPR015797">
    <property type="entry name" value="NUDIX_hydrolase-like_dom_sf"/>
</dbReference>
<evidence type="ECO:0000256" key="1">
    <source>
        <dbReference type="ARBA" id="ARBA00022801"/>
    </source>
</evidence>
<dbReference type="Proteomes" id="UP001300745">
    <property type="component" value="Unassembled WGS sequence"/>
</dbReference>
<protein>
    <submittedName>
        <fullName evidence="3">NUDIX domain-containing protein</fullName>
    </submittedName>
</protein>
<evidence type="ECO:0000313" key="3">
    <source>
        <dbReference type="EMBL" id="MCX2936125.1"/>
    </source>
</evidence>
<accession>A0ABT3S9F7</accession>
<keyword evidence="4" id="KW-1185">Reference proteome</keyword>
<feature type="domain" description="Nudix hydrolase" evidence="2">
    <location>
        <begin position="1"/>
        <end position="150"/>
    </location>
</feature>
<dbReference type="InterPro" id="IPR000086">
    <property type="entry name" value="NUDIX_hydrolase_dom"/>
</dbReference>
<dbReference type="PANTHER" id="PTHR21340:SF7">
    <property type="entry name" value="NUDIX HYDROLASE DOMAIN-CONTAINING PROTEIN"/>
    <property type="match status" value="1"/>
</dbReference>
<dbReference type="SUPFAM" id="SSF55811">
    <property type="entry name" value="Nudix"/>
    <property type="match status" value="1"/>
</dbReference>
<dbReference type="CDD" id="cd04662">
    <property type="entry name" value="NUDIX_Hydrolase"/>
    <property type="match status" value="1"/>
</dbReference>
<dbReference type="InterPro" id="IPR051325">
    <property type="entry name" value="Nudix_hydrolase_domain"/>
</dbReference>
<proteinExistence type="predicted"/>
<dbReference type="Pfam" id="PF00293">
    <property type="entry name" value="NUDIX"/>
    <property type="match status" value="1"/>
</dbReference>
<evidence type="ECO:0000259" key="2">
    <source>
        <dbReference type="PROSITE" id="PS51462"/>
    </source>
</evidence>
<name>A0ABT3S9F7_9MYCO</name>